<dbReference type="EMBL" id="JACHKF010000001">
    <property type="protein sequence ID" value="MBB6568538.1"/>
    <property type="molecule type" value="Genomic_DNA"/>
</dbReference>
<sequence>MLSLLWRLQSLFATGGLVLLAVLMALAVDSRLDRHWIVRALTLLLAVCCALLLGGDRRRRMRQIIAAAGVLMFGVVFPVTTSVWSSPPEVDFVLQVATDAEKAAEKSAQSVVTVDDVKAAVTARGGAVGTPQTEKTPVVRGADAFPLIVRTSPTATRPWACVSFTGLEAKVRAC</sequence>
<comment type="caution">
    <text evidence="3">The sequence shown here is derived from an EMBL/GenBank/DDBJ whole genome shotgun (WGS) entry which is preliminary data.</text>
</comment>
<protein>
    <submittedName>
        <fullName evidence="3">Uncharacterized protein</fullName>
    </submittedName>
</protein>
<accession>A0A7Y4KUP9</accession>
<reference evidence="2 5" key="2">
    <citation type="submission" date="2020-08" db="EMBL/GenBank/DDBJ databases">
        <title>Sequencing the genomes of 1000 actinobacteria strains.</title>
        <authorList>
            <person name="Klenk H.-P."/>
        </authorList>
    </citation>
    <scope>NUCLEOTIDE SEQUENCE [LARGE SCALE GENOMIC DNA]</scope>
    <source>
        <strain evidence="2 5">DSM 15626</strain>
    </source>
</reference>
<keyword evidence="4" id="KW-1185">Reference proteome</keyword>
<evidence type="ECO:0000313" key="4">
    <source>
        <dbReference type="Proteomes" id="UP000534306"/>
    </source>
</evidence>
<evidence type="ECO:0000313" key="2">
    <source>
        <dbReference type="EMBL" id="MBB6568538.1"/>
    </source>
</evidence>
<feature type="transmembrane region" description="Helical" evidence="1">
    <location>
        <begin position="37"/>
        <end position="55"/>
    </location>
</feature>
<feature type="transmembrane region" description="Helical" evidence="1">
    <location>
        <begin position="64"/>
        <end position="84"/>
    </location>
</feature>
<evidence type="ECO:0000256" key="1">
    <source>
        <dbReference type="SAM" id="Phobius"/>
    </source>
</evidence>
<dbReference type="Proteomes" id="UP000553957">
    <property type="component" value="Unassembled WGS sequence"/>
</dbReference>
<keyword evidence="1" id="KW-1133">Transmembrane helix</keyword>
<keyword evidence="1" id="KW-0812">Transmembrane</keyword>
<name>A0A7Y4KUP9_9ACTN</name>
<proteinExistence type="predicted"/>
<evidence type="ECO:0000313" key="3">
    <source>
        <dbReference type="EMBL" id="NOL38874.1"/>
    </source>
</evidence>
<gene>
    <name evidence="2" type="ORF">HNR71_004175</name>
    <name evidence="3" type="ORF">HPO96_01315</name>
</gene>
<dbReference type="EMBL" id="JABJRC010000001">
    <property type="protein sequence ID" value="NOL38874.1"/>
    <property type="molecule type" value="Genomic_DNA"/>
</dbReference>
<evidence type="ECO:0000313" key="5">
    <source>
        <dbReference type="Proteomes" id="UP000553957"/>
    </source>
</evidence>
<organism evidence="3 4">
    <name type="scientific">Kribbella sandramycini</name>
    <dbReference type="NCBI Taxonomy" id="60450"/>
    <lineage>
        <taxon>Bacteria</taxon>
        <taxon>Bacillati</taxon>
        <taxon>Actinomycetota</taxon>
        <taxon>Actinomycetes</taxon>
        <taxon>Propionibacteriales</taxon>
        <taxon>Kribbellaceae</taxon>
        <taxon>Kribbella</taxon>
    </lineage>
</organism>
<dbReference type="Proteomes" id="UP000534306">
    <property type="component" value="Unassembled WGS sequence"/>
</dbReference>
<keyword evidence="1" id="KW-0472">Membrane</keyword>
<dbReference type="RefSeq" id="WP_171670281.1">
    <property type="nucleotide sequence ID" value="NZ_BAAAGT010000018.1"/>
</dbReference>
<reference evidence="3 4" key="1">
    <citation type="submission" date="2020-05" db="EMBL/GenBank/DDBJ databases">
        <title>Genome sequence of Kribbella sandramycini ATCC 39419.</title>
        <authorList>
            <person name="Maclea K.S."/>
            <person name="Fair J.L."/>
        </authorList>
    </citation>
    <scope>NUCLEOTIDE SEQUENCE [LARGE SCALE GENOMIC DNA]</scope>
    <source>
        <strain evidence="3 4">ATCC 39419</strain>
    </source>
</reference>
<dbReference type="AlphaFoldDB" id="A0A7Y4KUP9"/>